<keyword evidence="2" id="KW-0812">Transmembrane</keyword>
<organism evidence="3">
    <name type="scientific">Myoviridae sp. cthRr4</name>
    <dbReference type="NCBI Taxonomy" id="2825152"/>
    <lineage>
        <taxon>Viruses</taxon>
        <taxon>Duplodnaviria</taxon>
        <taxon>Heunggongvirae</taxon>
        <taxon>Uroviricota</taxon>
        <taxon>Caudoviricetes</taxon>
    </lineage>
</organism>
<evidence type="ECO:0000313" key="3">
    <source>
        <dbReference type="EMBL" id="DAD98146.1"/>
    </source>
</evidence>
<keyword evidence="1" id="KW-0175">Coiled coil</keyword>
<name>A0A8S5NVB8_9CAUD</name>
<proteinExistence type="predicted"/>
<feature type="transmembrane region" description="Helical" evidence="2">
    <location>
        <begin position="125"/>
        <end position="142"/>
    </location>
</feature>
<protein>
    <submittedName>
        <fullName evidence="3">Hemolysin XhlA</fullName>
    </submittedName>
</protein>
<feature type="coiled-coil region" evidence="1">
    <location>
        <begin position="88"/>
        <end position="122"/>
    </location>
</feature>
<accession>A0A8S5NVB8</accession>
<evidence type="ECO:0000256" key="2">
    <source>
        <dbReference type="SAM" id="Phobius"/>
    </source>
</evidence>
<evidence type="ECO:0000256" key="1">
    <source>
        <dbReference type="SAM" id="Coils"/>
    </source>
</evidence>
<dbReference type="InterPro" id="IPR047773">
    <property type="entry name" value="YHYH_dom_bact"/>
</dbReference>
<sequence length="146" mass="16969">MKQKIILITVIILTFMNTFSLAHQGRTDRYGGHYDHSTGTYHYHNGSYSGKFTAPVEEGGTRIDNSNEQNDKLTVNRNDTSNIDSILLENARDEINRKTESIQELNNKINEQEKEIQSLKEDKRWLHIIYIAIIIVMLIYGYKHLN</sequence>
<keyword evidence="2" id="KW-0472">Membrane</keyword>
<keyword evidence="2" id="KW-1133">Transmembrane helix</keyword>
<dbReference type="EMBL" id="BK015254">
    <property type="protein sequence ID" value="DAD98146.1"/>
    <property type="molecule type" value="Genomic_DNA"/>
</dbReference>
<dbReference type="NCBIfam" id="NF033223">
    <property type="entry name" value="YHYH_alt"/>
    <property type="match status" value="1"/>
</dbReference>
<reference evidence="3" key="1">
    <citation type="journal article" date="2021" name="Proc. Natl. Acad. Sci. U.S.A.">
        <title>A Catalog of Tens of Thousands of Viruses from Human Metagenomes Reveals Hidden Associations with Chronic Diseases.</title>
        <authorList>
            <person name="Tisza M.J."/>
            <person name="Buck C.B."/>
        </authorList>
    </citation>
    <scope>NUCLEOTIDE SEQUENCE</scope>
    <source>
        <strain evidence="3">CthRr4</strain>
    </source>
</reference>